<dbReference type="RefSeq" id="WP_306745585.1">
    <property type="nucleotide sequence ID" value="NZ_NSDM01000004.1"/>
</dbReference>
<dbReference type="InterPro" id="IPR016166">
    <property type="entry name" value="FAD-bd_PCMH"/>
</dbReference>
<evidence type="ECO:0000259" key="4">
    <source>
        <dbReference type="PROSITE" id="PS51387"/>
    </source>
</evidence>
<dbReference type="InterPro" id="IPR036318">
    <property type="entry name" value="FAD-bd_PCMH-like_sf"/>
</dbReference>
<dbReference type="Gene3D" id="3.30.390.50">
    <property type="entry name" value="CO dehydrogenase flavoprotein, C-terminal domain"/>
    <property type="match status" value="1"/>
</dbReference>
<keyword evidence="6" id="KW-1185">Reference proteome</keyword>
<dbReference type="InterPro" id="IPR036683">
    <property type="entry name" value="CO_DH_flav_C_dom_sf"/>
</dbReference>
<protein>
    <submittedName>
        <fullName evidence="5">Carbon monoxide dehydrogenase</fullName>
    </submittedName>
</protein>
<sequence>MIPAAFDYVAPTTVEDAVRALAEGGEDAKVMAGGQSLIPVLRMRLAAPTLVVDVTGLTALAGVRDEGDSLLVGALTTHHDVRRDPLVREHADLLRLATDTVADPQVRHRGTVGGSLAHADPAGDLPAVALALDAVMVCAGPGGTREVPAAEFFVDYFTTDLAPDELLTHVRVPKLTGWGACYEKFARVAQAWSIVAVAAAVRVVDGGIAGARVGLTNMGPTPVRARGVEEALVGRPATAEVIAGAAARAAEGANPATDADGDAEYRSHLARVLTRRAVTTAVGVRP</sequence>
<dbReference type="Pfam" id="PF03450">
    <property type="entry name" value="CO_deh_flav_C"/>
    <property type="match status" value="1"/>
</dbReference>
<dbReference type="SMART" id="SM01092">
    <property type="entry name" value="CO_deh_flav_C"/>
    <property type="match status" value="1"/>
</dbReference>
<name>A0ABU0WX58_9PSEU</name>
<dbReference type="PANTHER" id="PTHR42659:SF2">
    <property type="entry name" value="XANTHINE DEHYDROGENASE SUBUNIT C-RELATED"/>
    <property type="match status" value="1"/>
</dbReference>
<dbReference type="Pfam" id="PF00941">
    <property type="entry name" value="FAD_binding_5"/>
    <property type="match status" value="1"/>
</dbReference>
<dbReference type="InterPro" id="IPR016167">
    <property type="entry name" value="FAD-bd_PCMH_sub1"/>
</dbReference>
<dbReference type="SUPFAM" id="SSF56176">
    <property type="entry name" value="FAD-binding/transporter-associated domain-like"/>
    <property type="match status" value="1"/>
</dbReference>
<gene>
    <name evidence="5" type="ORF">CKY47_10700</name>
</gene>
<dbReference type="EMBL" id="NSDM01000004">
    <property type="protein sequence ID" value="MDQ2584441.1"/>
    <property type="molecule type" value="Genomic_DNA"/>
</dbReference>
<evidence type="ECO:0000256" key="2">
    <source>
        <dbReference type="ARBA" id="ARBA00022827"/>
    </source>
</evidence>
<dbReference type="Gene3D" id="3.30.465.10">
    <property type="match status" value="1"/>
</dbReference>
<accession>A0ABU0WX58</accession>
<dbReference type="PANTHER" id="PTHR42659">
    <property type="entry name" value="XANTHINE DEHYDROGENASE SUBUNIT C-RELATED"/>
    <property type="match status" value="1"/>
</dbReference>
<dbReference type="InterPro" id="IPR016169">
    <property type="entry name" value="FAD-bd_PCMH_sub2"/>
</dbReference>
<dbReference type="SUPFAM" id="SSF55447">
    <property type="entry name" value="CO dehydrogenase flavoprotein C-terminal domain-like"/>
    <property type="match status" value="1"/>
</dbReference>
<evidence type="ECO:0000313" key="6">
    <source>
        <dbReference type="Proteomes" id="UP001225605"/>
    </source>
</evidence>
<keyword evidence="3" id="KW-0560">Oxidoreductase</keyword>
<dbReference type="PROSITE" id="PS51387">
    <property type="entry name" value="FAD_PCMH"/>
    <property type="match status" value="1"/>
</dbReference>
<keyword evidence="2" id="KW-0274">FAD</keyword>
<comment type="caution">
    <text evidence="5">The sequence shown here is derived from an EMBL/GenBank/DDBJ whole genome shotgun (WGS) entry which is preliminary data.</text>
</comment>
<dbReference type="Gene3D" id="3.30.43.10">
    <property type="entry name" value="Uridine Diphospho-n-acetylenolpyruvylglucosamine Reductase, domain 2"/>
    <property type="match status" value="1"/>
</dbReference>
<keyword evidence="1" id="KW-0285">Flavoprotein</keyword>
<dbReference type="Proteomes" id="UP001225605">
    <property type="component" value="Unassembled WGS sequence"/>
</dbReference>
<reference evidence="5 6" key="1">
    <citation type="submission" date="2017-06" db="EMBL/GenBank/DDBJ databases">
        <title>Cultured bacterium strain Saccharothrix yanglingensis Hhs.015.</title>
        <authorList>
            <person name="Xia Y."/>
        </authorList>
    </citation>
    <scope>NUCLEOTIDE SEQUENCE [LARGE SCALE GENOMIC DNA]</scope>
    <source>
        <strain evidence="5 6">Hhs.015</strain>
    </source>
</reference>
<dbReference type="InterPro" id="IPR051312">
    <property type="entry name" value="Diverse_Substr_Oxidored"/>
</dbReference>
<proteinExistence type="predicted"/>
<feature type="domain" description="FAD-binding PCMH-type" evidence="4">
    <location>
        <begin position="1"/>
        <end position="177"/>
    </location>
</feature>
<evidence type="ECO:0000256" key="1">
    <source>
        <dbReference type="ARBA" id="ARBA00022630"/>
    </source>
</evidence>
<organism evidence="5 6">
    <name type="scientific">Saccharothrix yanglingensis</name>
    <dbReference type="NCBI Taxonomy" id="659496"/>
    <lineage>
        <taxon>Bacteria</taxon>
        <taxon>Bacillati</taxon>
        <taxon>Actinomycetota</taxon>
        <taxon>Actinomycetes</taxon>
        <taxon>Pseudonocardiales</taxon>
        <taxon>Pseudonocardiaceae</taxon>
        <taxon>Saccharothrix</taxon>
    </lineage>
</organism>
<evidence type="ECO:0000313" key="5">
    <source>
        <dbReference type="EMBL" id="MDQ2584441.1"/>
    </source>
</evidence>
<dbReference type="InterPro" id="IPR002346">
    <property type="entry name" value="Mopterin_DH_FAD-bd"/>
</dbReference>
<dbReference type="InterPro" id="IPR005107">
    <property type="entry name" value="CO_DH_flav_C"/>
</dbReference>
<evidence type="ECO:0000256" key="3">
    <source>
        <dbReference type="ARBA" id="ARBA00023002"/>
    </source>
</evidence>